<dbReference type="AlphaFoldDB" id="A0A381YEK2"/>
<dbReference type="Gene3D" id="3.40.50.720">
    <property type="entry name" value="NAD(P)-binding Rossmann-like Domain"/>
    <property type="match status" value="1"/>
</dbReference>
<proteinExistence type="inferred from homology"/>
<organism evidence="2">
    <name type="scientific">marine metagenome</name>
    <dbReference type="NCBI Taxonomy" id="408172"/>
    <lineage>
        <taxon>unclassified sequences</taxon>
        <taxon>metagenomes</taxon>
        <taxon>ecological metagenomes</taxon>
    </lineage>
</organism>
<dbReference type="PRINTS" id="PR00081">
    <property type="entry name" value="GDHRDH"/>
</dbReference>
<name>A0A381YEK2_9ZZZZ</name>
<dbReference type="Pfam" id="PF13561">
    <property type="entry name" value="adh_short_C2"/>
    <property type="match status" value="1"/>
</dbReference>
<sequence length="282" mass="30374">MVDQPTESNRIKTSTVQPDEEAHINTLFDLTGRTALITGASGFLGQSLARALAEAGARVVVSSRKRKKAEKIAALLKGAAQGSHIGIELDQMDETSINAGFDELLDRVGSLEILVNNGHFPLGADLTDVTGAEFQQQLGNATGYFLLARRFRNWSVSQKKSASIIMLGSMYGVVGSYPETYEGLVPASPVAYHTLKGGIVQMTRHLAVYWAKQNIRVNCLSPGPFPGPQADSEMVKRLCQKSPMGRMGVPEELNGAIVFLASDASSYMTGQNLIIDGGWTAW</sequence>
<evidence type="ECO:0000256" key="1">
    <source>
        <dbReference type="ARBA" id="ARBA00006484"/>
    </source>
</evidence>
<reference evidence="2" key="1">
    <citation type="submission" date="2018-05" db="EMBL/GenBank/DDBJ databases">
        <authorList>
            <person name="Lanie J.A."/>
            <person name="Ng W.-L."/>
            <person name="Kazmierczak K.M."/>
            <person name="Andrzejewski T.M."/>
            <person name="Davidsen T.M."/>
            <person name="Wayne K.J."/>
            <person name="Tettelin H."/>
            <person name="Glass J.I."/>
            <person name="Rusch D."/>
            <person name="Podicherti R."/>
            <person name="Tsui H.-C.T."/>
            <person name="Winkler M.E."/>
        </authorList>
    </citation>
    <scope>NUCLEOTIDE SEQUENCE</scope>
</reference>
<dbReference type="PANTHER" id="PTHR42760">
    <property type="entry name" value="SHORT-CHAIN DEHYDROGENASES/REDUCTASES FAMILY MEMBER"/>
    <property type="match status" value="1"/>
</dbReference>
<dbReference type="EMBL" id="UINC01018059">
    <property type="protein sequence ID" value="SVA75488.1"/>
    <property type="molecule type" value="Genomic_DNA"/>
</dbReference>
<evidence type="ECO:0008006" key="3">
    <source>
        <dbReference type="Google" id="ProtNLM"/>
    </source>
</evidence>
<dbReference type="GO" id="GO:0030497">
    <property type="term" value="P:fatty acid elongation"/>
    <property type="evidence" value="ECO:0007669"/>
    <property type="project" value="TreeGrafter"/>
</dbReference>
<protein>
    <recommendedName>
        <fullName evidence="3">Short-chain dehydrogenase</fullName>
    </recommendedName>
</protein>
<dbReference type="PANTHER" id="PTHR42760:SF40">
    <property type="entry name" value="3-OXOACYL-[ACYL-CARRIER-PROTEIN] REDUCTASE, CHLOROPLASTIC"/>
    <property type="match status" value="1"/>
</dbReference>
<dbReference type="InterPro" id="IPR036291">
    <property type="entry name" value="NAD(P)-bd_dom_sf"/>
</dbReference>
<dbReference type="InterPro" id="IPR002347">
    <property type="entry name" value="SDR_fam"/>
</dbReference>
<gene>
    <name evidence="2" type="ORF">METZ01_LOCUS128342</name>
</gene>
<comment type="similarity">
    <text evidence="1">Belongs to the short-chain dehydrogenases/reductases (SDR) family.</text>
</comment>
<dbReference type="GO" id="GO:0016616">
    <property type="term" value="F:oxidoreductase activity, acting on the CH-OH group of donors, NAD or NADP as acceptor"/>
    <property type="evidence" value="ECO:0007669"/>
    <property type="project" value="TreeGrafter"/>
</dbReference>
<evidence type="ECO:0000313" key="2">
    <source>
        <dbReference type="EMBL" id="SVA75488.1"/>
    </source>
</evidence>
<accession>A0A381YEK2</accession>
<dbReference type="SUPFAM" id="SSF51735">
    <property type="entry name" value="NAD(P)-binding Rossmann-fold domains"/>
    <property type="match status" value="1"/>
</dbReference>